<protein>
    <recommendedName>
        <fullName evidence="1">Glyoxalase-like domain-containing protein</fullName>
    </recommendedName>
</protein>
<proteinExistence type="predicted"/>
<dbReference type="Proteomes" id="UP000680866">
    <property type="component" value="Chromosome"/>
</dbReference>
<gene>
    <name evidence="2" type="ORF">Prubr_23910</name>
</gene>
<evidence type="ECO:0000313" key="3">
    <source>
        <dbReference type="Proteomes" id="UP000680866"/>
    </source>
</evidence>
<dbReference type="RefSeq" id="WP_212824792.1">
    <property type="nucleotide sequence ID" value="NZ_AP023359.1"/>
</dbReference>
<dbReference type="Gene3D" id="3.10.180.10">
    <property type="entry name" value="2,3-Dihydroxybiphenyl 1,2-Dioxygenase, domain 1"/>
    <property type="match status" value="1"/>
</dbReference>
<reference evidence="2" key="1">
    <citation type="submission" date="2020-08" db="EMBL/GenBank/DDBJ databases">
        <title>Whole genome shotgun sequence of Polymorphospora rubra NBRC 101157.</title>
        <authorList>
            <person name="Komaki H."/>
            <person name="Tamura T."/>
        </authorList>
    </citation>
    <scope>NUCLEOTIDE SEQUENCE</scope>
    <source>
        <strain evidence="2">NBRC 101157</strain>
    </source>
</reference>
<dbReference type="AlphaFoldDB" id="A0A810MXS9"/>
<evidence type="ECO:0000313" key="2">
    <source>
        <dbReference type="EMBL" id="BCJ65370.1"/>
    </source>
</evidence>
<organism evidence="2 3">
    <name type="scientific">Polymorphospora rubra</name>
    <dbReference type="NCBI Taxonomy" id="338584"/>
    <lineage>
        <taxon>Bacteria</taxon>
        <taxon>Bacillati</taxon>
        <taxon>Actinomycetota</taxon>
        <taxon>Actinomycetes</taxon>
        <taxon>Micromonosporales</taxon>
        <taxon>Micromonosporaceae</taxon>
        <taxon>Polymorphospora</taxon>
    </lineage>
</organism>
<dbReference type="EMBL" id="AP023359">
    <property type="protein sequence ID" value="BCJ65370.1"/>
    <property type="molecule type" value="Genomic_DNA"/>
</dbReference>
<name>A0A810MXS9_9ACTN</name>
<sequence length="149" mass="16197">MTVGYQITFDAEDPHRLAAFWAEALEYVVEDNSAMIRGLLDGGMVTDADVTTVGGVLSWRGAAAIRDPAAPVDGKTGIGLGGRLLFQTVPEAKTAKNRVHLDLRPGPDRREEVVERLIQLGARRLWDGRQGPQTWITLADPEGNEFCVG</sequence>
<dbReference type="InterPro" id="IPR029068">
    <property type="entry name" value="Glyas_Bleomycin-R_OHBP_Dase"/>
</dbReference>
<accession>A0A810MXS9</accession>
<dbReference type="PANTHER" id="PTHR35908:SF1">
    <property type="entry name" value="CONSERVED PROTEIN"/>
    <property type="match status" value="1"/>
</dbReference>
<keyword evidence="3" id="KW-1185">Reference proteome</keyword>
<dbReference type="SUPFAM" id="SSF54593">
    <property type="entry name" value="Glyoxalase/Bleomycin resistance protein/Dihydroxybiphenyl dioxygenase"/>
    <property type="match status" value="1"/>
</dbReference>
<dbReference type="Pfam" id="PF18029">
    <property type="entry name" value="Glyoxalase_6"/>
    <property type="match status" value="1"/>
</dbReference>
<dbReference type="PANTHER" id="PTHR35908">
    <property type="entry name" value="HYPOTHETICAL FUSION PROTEIN"/>
    <property type="match status" value="1"/>
</dbReference>
<feature type="domain" description="Glyoxalase-like" evidence="1">
    <location>
        <begin position="6"/>
        <end position="148"/>
    </location>
</feature>
<dbReference type="InterPro" id="IPR041581">
    <property type="entry name" value="Glyoxalase_6"/>
</dbReference>
<dbReference type="KEGG" id="pry:Prubr_23910"/>
<evidence type="ECO:0000259" key="1">
    <source>
        <dbReference type="Pfam" id="PF18029"/>
    </source>
</evidence>